<evidence type="ECO:0008006" key="4">
    <source>
        <dbReference type="Google" id="ProtNLM"/>
    </source>
</evidence>
<feature type="transmembrane region" description="Helical" evidence="1">
    <location>
        <begin position="12"/>
        <end position="35"/>
    </location>
</feature>
<feature type="transmembrane region" description="Helical" evidence="1">
    <location>
        <begin position="148"/>
        <end position="174"/>
    </location>
</feature>
<keyword evidence="1" id="KW-0472">Membrane</keyword>
<keyword evidence="3" id="KW-1185">Reference proteome</keyword>
<evidence type="ECO:0000256" key="1">
    <source>
        <dbReference type="SAM" id="Phobius"/>
    </source>
</evidence>
<keyword evidence="1" id="KW-0812">Transmembrane</keyword>
<proteinExistence type="predicted"/>
<organism evidence="2 3">
    <name type="scientific">Ancrocorticia populi</name>
    <dbReference type="NCBI Taxonomy" id="2175228"/>
    <lineage>
        <taxon>Bacteria</taxon>
        <taxon>Bacillati</taxon>
        <taxon>Actinomycetota</taxon>
        <taxon>Actinomycetes</taxon>
        <taxon>Actinomycetales</taxon>
        <taxon>Actinomycetaceae</taxon>
        <taxon>Ancrocorticia</taxon>
    </lineage>
</organism>
<accession>A0A2V1KD74</accession>
<gene>
    <name evidence="2" type="ORF">DD236_00460</name>
</gene>
<comment type="caution">
    <text evidence="2">The sequence shown here is derived from an EMBL/GenBank/DDBJ whole genome shotgun (WGS) entry which is preliminary data.</text>
</comment>
<dbReference type="AlphaFoldDB" id="A0A2V1KD74"/>
<keyword evidence="1" id="KW-1133">Transmembrane helix</keyword>
<dbReference type="RefSeq" id="WP_109092425.1">
    <property type="nucleotide sequence ID" value="NZ_CAMELQ010000045.1"/>
</dbReference>
<dbReference type="EMBL" id="QETB01000001">
    <property type="protein sequence ID" value="PWF26924.1"/>
    <property type="molecule type" value="Genomic_DNA"/>
</dbReference>
<reference evidence="3" key="1">
    <citation type="submission" date="2018-05" db="EMBL/GenBank/DDBJ databases">
        <authorList>
            <person name="Li Y."/>
        </authorList>
    </citation>
    <scope>NUCLEOTIDE SEQUENCE [LARGE SCALE GENOMIC DNA]</scope>
    <source>
        <strain evidence="3">sk1b4</strain>
    </source>
</reference>
<dbReference type="Proteomes" id="UP000245283">
    <property type="component" value="Unassembled WGS sequence"/>
</dbReference>
<evidence type="ECO:0000313" key="3">
    <source>
        <dbReference type="Proteomes" id="UP000245283"/>
    </source>
</evidence>
<dbReference type="OrthoDB" id="3378428at2"/>
<sequence>MQKTVYGVLARVFSVVLIIVGIAAIFGGNFAHGYVTDQLKQENLTMPSEDGVNALEDQASQDKLRPYIDEPMTTGPQAEAFANNYIWEHMMASSDGKGYQEVSGEYNAMAAELSDEEKATNEEFQALDSLRDSLFMGDTLRGMLLNAYGWWLLGTIAMYVGIGAIVVGVILGGVGFGPLRAKKTEAAAAAASTSKE</sequence>
<evidence type="ECO:0000313" key="2">
    <source>
        <dbReference type="EMBL" id="PWF26924.1"/>
    </source>
</evidence>
<protein>
    <recommendedName>
        <fullName evidence="4">Aromatic ring-opening dioxygenase LigA</fullName>
    </recommendedName>
</protein>
<name>A0A2V1KD74_9ACTO</name>